<gene>
    <name evidence="1" type="ORF">MAR_000641</name>
</gene>
<dbReference type="EMBL" id="CP111022">
    <property type="protein sequence ID" value="WAR18803.1"/>
    <property type="molecule type" value="Genomic_DNA"/>
</dbReference>
<dbReference type="Proteomes" id="UP001164746">
    <property type="component" value="Chromosome 11"/>
</dbReference>
<keyword evidence="2" id="KW-1185">Reference proteome</keyword>
<reference evidence="1" key="1">
    <citation type="submission" date="2022-11" db="EMBL/GenBank/DDBJ databases">
        <title>Centuries of genome instability and evolution in soft-shell clam transmissible cancer (bioRxiv).</title>
        <authorList>
            <person name="Hart S.F.M."/>
            <person name="Yonemitsu M.A."/>
            <person name="Giersch R.M."/>
            <person name="Beal B.F."/>
            <person name="Arriagada G."/>
            <person name="Davis B.W."/>
            <person name="Ostrander E.A."/>
            <person name="Goff S.P."/>
            <person name="Metzger M.J."/>
        </authorList>
    </citation>
    <scope>NUCLEOTIDE SEQUENCE</scope>
    <source>
        <strain evidence="1">MELC-2E11</strain>
        <tissue evidence="1">Siphon/mantle</tissue>
    </source>
</reference>
<evidence type="ECO:0000313" key="1">
    <source>
        <dbReference type="EMBL" id="WAR18803.1"/>
    </source>
</evidence>
<sequence length="85" mass="9645">MYDEALKSVKAAESAYVNRATVLELLDKLRESCKKSNRRFDFTTLNNEEYVDLTGLTKAAFEDIAIVLKDTSAITRSEMSTRLSF</sequence>
<proteinExistence type="predicted"/>
<protein>
    <submittedName>
        <fullName evidence="1">Uncharacterized protein</fullName>
    </submittedName>
</protein>
<evidence type="ECO:0000313" key="2">
    <source>
        <dbReference type="Proteomes" id="UP001164746"/>
    </source>
</evidence>
<name>A0ABY7FDL0_MYAAR</name>
<organism evidence="1 2">
    <name type="scientific">Mya arenaria</name>
    <name type="common">Soft-shell clam</name>
    <dbReference type="NCBI Taxonomy" id="6604"/>
    <lineage>
        <taxon>Eukaryota</taxon>
        <taxon>Metazoa</taxon>
        <taxon>Spiralia</taxon>
        <taxon>Lophotrochozoa</taxon>
        <taxon>Mollusca</taxon>
        <taxon>Bivalvia</taxon>
        <taxon>Autobranchia</taxon>
        <taxon>Heteroconchia</taxon>
        <taxon>Euheterodonta</taxon>
        <taxon>Imparidentia</taxon>
        <taxon>Neoheterodontei</taxon>
        <taxon>Myida</taxon>
        <taxon>Myoidea</taxon>
        <taxon>Myidae</taxon>
        <taxon>Mya</taxon>
    </lineage>
</organism>
<accession>A0ABY7FDL0</accession>